<gene>
    <name evidence="2" type="primary">P0656C04.123</name>
</gene>
<dbReference type="AlphaFoldDB" id="Q69R26"/>
<reference evidence="3" key="1">
    <citation type="journal article" date="2005" name="Nature">
        <title>The map-based sequence of the rice genome.</title>
        <authorList>
            <consortium name="International rice genome sequencing project (IRGSP)"/>
            <person name="Matsumoto T."/>
            <person name="Wu J."/>
            <person name="Kanamori H."/>
            <person name="Katayose Y."/>
            <person name="Fujisawa M."/>
            <person name="Namiki N."/>
            <person name="Mizuno H."/>
            <person name="Yamamoto K."/>
            <person name="Antonio B.A."/>
            <person name="Baba T."/>
            <person name="Sakata K."/>
            <person name="Nagamura Y."/>
            <person name="Aoki H."/>
            <person name="Arikawa K."/>
            <person name="Arita K."/>
            <person name="Bito T."/>
            <person name="Chiden Y."/>
            <person name="Fujitsuka N."/>
            <person name="Fukunaka R."/>
            <person name="Hamada M."/>
            <person name="Harada C."/>
            <person name="Hayashi A."/>
            <person name="Hijishita S."/>
            <person name="Honda M."/>
            <person name="Hosokawa S."/>
            <person name="Ichikawa Y."/>
            <person name="Idonuma A."/>
            <person name="Iijima M."/>
            <person name="Ikeda M."/>
            <person name="Ikeno M."/>
            <person name="Ito K."/>
            <person name="Ito S."/>
            <person name="Ito T."/>
            <person name="Ito Y."/>
            <person name="Ito Y."/>
            <person name="Iwabuchi A."/>
            <person name="Kamiya K."/>
            <person name="Karasawa W."/>
            <person name="Kurita K."/>
            <person name="Katagiri S."/>
            <person name="Kikuta A."/>
            <person name="Kobayashi H."/>
            <person name="Kobayashi N."/>
            <person name="Machita K."/>
            <person name="Maehara T."/>
            <person name="Masukawa M."/>
            <person name="Mizubayashi T."/>
            <person name="Mukai Y."/>
            <person name="Nagasaki H."/>
            <person name="Nagata Y."/>
            <person name="Naito S."/>
            <person name="Nakashima M."/>
            <person name="Nakama Y."/>
            <person name="Nakamichi Y."/>
            <person name="Nakamura M."/>
            <person name="Meguro A."/>
            <person name="Negishi M."/>
            <person name="Ohta I."/>
            <person name="Ohta T."/>
            <person name="Okamoto M."/>
            <person name="Ono N."/>
            <person name="Saji S."/>
            <person name="Sakaguchi M."/>
            <person name="Sakai K."/>
            <person name="Shibata M."/>
            <person name="Shimokawa T."/>
            <person name="Song J."/>
            <person name="Takazaki Y."/>
            <person name="Terasawa K."/>
            <person name="Tsugane M."/>
            <person name="Tsuji K."/>
            <person name="Ueda S."/>
            <person name="Waki K."/>
            <person name="Yamagata H."/>
            <person name="Yamamoto M."/>
            <person name="Yamamoto S."/>
            <person name="Yamane H."/>
            <person name="Yoshiki S."/>
            <person name="Yoshihara R."/>
            <person name="Yukawa K."/>
            <person name="Zhong H."/>
            <person name="Yano M."/>
            <person name="Yuan Q."/>
            <person name="Ouyang S."/>
            <person name="Liu J."/>
            <person name="Jones K.M."/>
            <person name="Gansberger K."/>
            <person name="Moffat K."/>
            <person name="Hill J."/>
            <person name="Bera J."/>
            <person name="Fadrosh D."/>
            <person name="Jin S."/>
            <person name="Johri S."/>
            <person name="Kim M."/>
            <person name="Overton L."/>
            <person name="Reardon M."/>
            <person name="Tsitrin T."/>
            <person name="Vuong H."/>
            <person name="Weaver B."/>
            <person name="Ciecko A."/>
            <person name="Tallon L."/>
            <person name="Jackson J."/>
            <person name="Pai G."/>
            <person name="Aken S.V."/>
            <person name="Utterback T."/>
            <person name="Reidmuller S."/>
            <person name="Feldblyum T."/>
            <person name="Hsiao J."/>
            <person name="Zismann V."/>
            <person name="Iobst S."/>
            <person name="de Vazeille A.R."/>
            <person name="Buell C.R."/>
            <person name="Ying K."/>
            <person name="Li Y."/>
            <person name="Lu T."/>
            <person name="Huang Y."/>
            <person name="Zhao Q."/>
            <person name="Feng Q."/>
            <person name="Zhang L."/>
            <person name="Zhu J."/>
            <person name="Weng Q."/>
            <person name="Mu J."/>
            <person name="Lu Y."/>
            <person name="Fan D."/>
            <person name="Liu Y."/>
            <person name="Guan J."/>
            <person name="Zhang Y."/>
            <person name="Yu S."/>
            <person name="Liu X."/>
            <person name="Zhang Y."/>
            <person name="Hong G."/>
            <person name="Han B."/>
            <person name="Choisne N."/>
            <person name="Demange N."/>
            <person name="Orjeda G."/>
            <person name="Samain S."/>
            <person name="Cattolico L."/>
            <person name="Pelletier E."/>
            <person name="Couloux A."/>
            <person name="Segurens B."/>
            <person name="Wincker P."/>
            <person name="D'Hont A."/>
            <person name="Scarpelli C."/>
            <person name="Weissenbach J."/>
            <person name="Salanoubat M."/>
            <person name="Quetier F."/>
            <person name="Yu Y."/>
            <person name="Kim H.R."/>
            <person name="Rambo T."/>
            <person name="Currie J."/>
            <person name="Collura K."/>
            <person name="Luo M."/>
            <person name="Yang T."/>
            <person name="Ammiraju J.S.S."/>
            <person name="Engler F."/>
            <person name="Soderlund C."/>
            <person name="Wing R.A."/>
            <person name="Palmer L.E."/>
            <person name="de la Bastide M."/>
            <person name="Spiegel L."/>
            <person name="Nascimento L."/>
            <person name="Zutavern T."/>
            <person name="O'Shaughnessy A."/>
            <person name="Dike S."/>
            <person name="Dedhia N."/>
            <person name="Preston R."/>
            <person name="Balija V."/>
            <person name="McCombie W.R."/>
            <person name="Chow T."/>
            <person name="Chen H."/>
            <person name="Chung M."/>
            <person name="Chen C."/>
            <person name="Shaw J."/>
            <person name="Wu H."/>
            <person name="Hsiao K."/>
            <person name="Chao Y."/>
            <person name="Chu M."/>
            <person name="Cheng C."/>
            <person name="Hour A."/>
            <person name="Lee P."/>
            <person name="Lin S."/>
            <person name="Lin Y."/>
            <person name="Liou J."/>
            <person name="Liu S."/>
            <person name="Hsing Y."/>
            <person name="Raghuvanshi S."/>
            <person name="Mohanty A."/>
            <person name="Bharti A.K."/>
            <person name="Gaur A."/>
            <person name="Gupta V."/>
            <person name="Kumar D."/>
            <person name="Ravi V."/>
            <person name="Vij S."/>
            <person name="Kapur A."/>
            <person name="Khurana P."/>
            <person name="Khurana P."/>
            <person name="Khurana J.P."/>
            <person name="Tyagi A.K."/>
            <person name="Gaikwad K."/>
            <person name="Singh A."/>
            <person name="Dalal V."/>
            <person name="Srivastava S."/>
            <person name="Dixit A."/>
            <person name="Pal A.K."/>
            <person name="Ghazi I.A."/>
            <person name="Yadav M."/>
            <person name="Pandit A."/>
            <person name="Bhargava A."/>
            <person name="Sureshbabu K."/>
            <person name="Batra K."/>
            <person name="Sharma T.R."/>
            <person name="Mohapatra T."/>
            <person name="Singh N.K."/>
            <person name="Messing J."/>
            <person name="Nelson A.B."/>
            <person name="Fuks G."/>
            <person name="Kavchok S."/>
            <person name="Keizer G."/>
            <person name="Linton E."/>
            <person name="Llaca V."/>
            <person name="Song R."/>
            <person name="Tanyolac B."/>
            <person name="Young S."/>
            <person name="Ho-Il K."/>
            <person name="Hahn J.H."/>
            <person name="Sangsakoo G."/>
            <person name="Vanavichit A."/>
            <person name="de Mattos Luiz.A.T."/>
            <person name="Zimmer P.D."/>
            <person name="Malone G."/>
            <person name="Dellagostin O."/>
            <person name="de Oliveira A.C."/>
            <person name="Bevan M."/>
            <person name="Bancroft I."/>
            <person name="Minx P."/>
            <person name="Cordum H."/>
            <person name="Wilson R."/>
            <person name="Cheng Z."/>
            <person name="Jin W."/>
            <person name="Jiang J."/>
            <person name="Leong S.A."/>
            <person name="Iwama H."/>
            <person name="Gojobori T."/>
            <person name="Itoh T."/>
            <person name="Niimura Y."/>
            <person name="Fujii Y."/>
            <person name="Habara T."/>
            <person name="Sakai H."/>
            <person name="Sato Y."/>
            <person name="Wilson G."/>
            <person name="Kumar K."/>
            <person name="McCouch S."/>
            <person name="Juretic N."/>
            <person name="Hoen D."/>
            <person name="Wright S."/>
            <person name="Bruskiewich R."/>
            <person name="Bureau T."/>
            <person name="Miyao A."/>
            <person name="Hirochika H."/>
            <person name="Nishikawa T."/>
            <person name="Kadowaki K."/>
            <person name="Sugiura M."/>
            <person name="Burr B."/>
            <person name="Sasaki T."/>
        </authorList>
    </citation>
    <scope>NUCLEOTIDE SEQUENCE [LARGE SCALE GENOMIC DNA]</scope>
    <source>
        <strain evidence="3">cv. Nipponbare</strain>
    </source>
</reference>
<organism evidence="2 3">
    <name type="scientific">Oryza sativa subsp. japonica</name>
    <name type="common">Rice</name>
    <dbReference type="NCBI Taxonomy" id="39947"/>
    <lineage>
        <taxon>Eukaryota</taxon>
        <taxon>Viridiplantae</taxon>
        <taxon>Streptophyta</taxon>
        <taxon>Embryophyta</taxon>
        <taxon>Tracheophyta</taxon>
        <taxon>Spermatophyta</taxon>
        <taxon>Magnoliopsida</taxon>
        <taxon>Liliopsida</taxon>
        <taxon>Poales</taxon>
        <taxon>Poaceae</taxon>
        <taxon>BOP clade</taxon>
        <taxon>Oryzoideae</taxon>
        <taxon>Oryzeae</taxon>
        <taxon>Oryzinae</taxon>
        <taxon>Oryza</taxon>
        <taxon>Oryza sativa</taxon>
    </lineage>
</organism>
<dbReference type="EMBL" id="AP004346">
    <property type="protein sequence ID" value="BAC83560.1"/>
    <property type="molecule type" value="Genomic_DNA"/>
</dbReference>
<dbReference type="Proteomes" id="UP000000763">
    <property type="component" value="Chromosome 7"/>
</dbReference>
<reference evidence="3" key="2">
    <citation type="journal article" date="2008" name="Nucleic Acids Res.">
        <title>The rice annotation project database (RAP-DB): 2008 update.</title>
        <authorList>
            <consortium name="The rice annotation project (RAP)"/>
        </authorList>
    </citation>
    <scope>GENOME REANNOTATION</scope>
    <source>
        <strain evidence="3">cv. Nipponbare</strain>
    </source>
</reference>
<accession>Q69R26</accession>
<evidence type="ECO:0000256" key="1">
    <source>
        <dbReference type="SAM" id="MobiDB-lite"/>
    </source>
</evidence>
<protein>
    <submittedName>
        <fullName evidence="2">Uncharacterized protein</fullName>
    </submittedName>
</protein>
<feature type="region of interest" description="Disordered" evidence="1">
    <location>
        <begin position="1"/>
        <end position="23"/>
    </location>
</feature>
<proteinExistence type="predicted"/>
<sequence>MAASRVPIRGGGGAPCSAGARPSAAALAPPSFAAAGRATPRACDPPQLLHPPMHCYCPRRPAEEEGGGGQAPRRRVDVGRKAAAATVEYVIDIDPATCASRCRRLNATSTLRGKKAE</sequence>
<evidence type="ECO:0000313" key="2">
    <source>
        <dbReference type="EMBL" id="BAC83560.1"/>
    </source>
</evidence>
<name>Q69R26_ORYSJ</name>
<evidence type="ECO:0000313" key="3">
    <source>
        <dbReference type="Proteomes" id="UP000000763"/>
    </source>
</evidence>